<feature type="transmembrane region" description="Helical" evidence="11">
    <location>
        <begin position="133"/>
        <end position="152"/>
    </location>
</feature>
<reference evidence="15 16" key="1">
    <citation type="submission" date="2013-07" db="EMBL/GenBank/DDBJ databases">
        <authorList>
            <person name="Schaap P.J."/>
            <person name="Mehboob F."/>
            <person name="Oosterkamp M.J."/>
            <person name="de Vos W.M."/>
            <person name="Stams A.J.M."/>
            <person name="Koehorst J.J."/>
        </authorList>
    </citation>
    <scope>NUCLEOTIDE SEQUENCE [LARGE SCALE GENOMIC DNA]</scope>
    <source>
        <strain evidence="15 16">AW-1</strain>
    </source>
</reference>
<keyword evidence="4 10" id="KW-0285">Flavoprotein</keyword>
<gene>
    <name evidence="15" type="ORF">F753_19770</name>
</gene>
<dbReference type="PANTHER" id="PTHR43014:SF2">
    <property type="entry name" value="MERCURIC REDUCTASE"/>
    <property type="match status" value="1"/>
</dbReference>
<evidence type="ECO:0000256" key="8">
    <source>
        <dbReference type="ARBA" id="ARBA00023157"/>
    </source>
</evidence>
<evidence type="ECO:0000256" key="2">
    <source>
        <dbReference type="ARBA" id="ARBA00007532"/>
    </source>
</evidence>
<dbReference type="Pfam" id="PF07992">
    <property type="entry name" value="Pyr_redox_2"/>
    <property type="match status" value="1"/>
</dbReference>
<dbReference type="GO" id="GO:0016668">
    <property type="term" value="F:oxidoreductase activity, acting on a sulfur group of donors, NAD(P) as acceptor"/>
    <property type="evidence" value="ECO:0007669"/>
    <property type="project" value="InterPro"/>
</dbReference>
<feature type="transmembrane region" description="Helical" evidence="11">
    <location>
        <begin position="239"/>
        <end position="259"/>
    </location>
</feature>
<evidence type="ECO:0000256" key="10">
    <source>
        <dbReference type="RuleBase" id="RU003691"/>
    </source>
</evidence>
<dbReference type="PANTHER" id="PTHR43014">
    <property type="entry name" value="MERCURIC REDUCTASE"/>
    <property type="match status" value="1"/>
</dbReference>
<evidence type="ECO:0000256" key="1">
    <source>
        <dbReference type="ARBA" id="ARBA00001974"/>
    </source>
</evidence>
<dbReference type="RefSeq" id="WP_023446578.1">
    <property type="nucleotide sequence ID" value="NZ_AOFQ01000059.1"/>
</dbReference>
<feature type="transmembrane region" description="Helical" evidence="11">
    <location>
        <begin position="45"/>
        <end position="67"/>
    </location>
</feature>
<dbReference type="PATRIC" id="fig|1263865.4.peg.3808"/>
<dbReference type="AlphaFoldDB" id="V4RX09"/>
<evidence type="ECO:0000313" key="16">
    <source>
        <dbReference type="Proteomes" id="UP000017822"/>
    </source>
</evidence>
<keyword evidence="6" id="KW-0521">NADP</keyword>
<dbReference type="InterPro" id="IPR032816">
    <property type="entry name" value="VTT_dom"/>
</dbReference>
<dbReference type="Proteomes" id="UP000017822">
    <property type="component" value="Unassembled WGS sequence"/>
</dbReference>
<keyword evidence="5 10" id="KW-0274">FAD</keyword>
<name>V4RX09_STUCH</name>
<evidence type="ECO:0000259" key="13">
    <source>
        <dbReference type="Pfam" id="PF07992"/>
    </source>
</evidence>
<evidence type="ECO:0000256" key="9">
    <source>
        <dbReference type="ARBA" id="ARBA00023284"/>
    </source>
</evidence>
<evidence type="ECO:0000256" key="7">
    <source>
        <dbReference type="ARBA" id="ARBA00023002"/>
    </source>
</evidence>
<comment type="cofactor">
    <cofactor evidence="1">
        <name>FAD</name>
        <dbReference type="ChEBI" id="CHEBI:57692"/>
    </cofactor>
</comment>
<organism evidence="15 16">
    <name type="scientific">Stutzerimonas chloritidismutans AW-1</name>
    <dbReference type="NCBI Taxonomy" id="1263865"/>
    <lineage>
        <taxon>Bacteria</taxon>
        <taxon>Pseudomonadati</taxon>
        <taxon>Pseudomonadota</taxon>
        <taxon>Gammaproteobacteria</taxon>
        <taxon>Pseudomonadales</taxon>
        <taxon>Pseudomonadaceae</taxon>
        <taxon>Stutzerimonas</taxon>
    </lineage>
</organism>
<keyword evidence="11" id="KW-1133">Transmembrane helix</keyword>
<dbReference type="InterPro" id="IPR016156">
    <property type="entry name" value="FAD/NAD-linked_Rdtase_dimer_sf"/>
</dbReference>
<dbReference type="GO" id="GO:0003955">
    <property type="term" value="F:NAD(P)H dehydrogenase (quinone) activity"/>
    <property type="evidence" value="ECO:0007669"/>
    <property type="project" value="TreeGrafter"/>
</dbReference>
<dbReference type="Pfam" id="PF09335">
    <property type="entry name" value="VTT_dom"/>
    <property type="match status" value="1"/>
</dbReference>
<evidence type="ECO:0000259" key="12">
    <source>
        <dbReference type="Pfam" id="PF02852"/>
    </source>
</evidence>
<dbReference type="PRINTS" id="PR00368">
    <property type="entry name" value="FADPNR"/>
</dbReference>
<comment type="subunit">
    <text evidence="3">Homodimer.</text>
</comment>
<feature type="transmembrane region" description="Helical" evidence="11">
    <location>
        <begin position="164"/>
        <end position="183"/>
    </location>
</feature>
<feature type="transmembrane region" description="Helical" evidence="11">
    <location>
        <begin position="195"/>
        <end position="218"/>
    </location>
</feature>
<keyword evidence="11" id="KW-0472">Membrane</keyword>
<protein>
    <submittedName>
        <fullName evidence="15">Pyridine nucleotide-disulfide oxidoreductase</fullName>
    </submittedName>
</protein>
<evidence type="ECO:0000256" key="11">
    <source>
        <dbReference type="SAM" id="Phobius"/>
    </source>
</evidence>
<keyword evidence="8" id="KW-1015">Disulfide bond</keyword>
<keyword evidence="9 10" id="KW-0676">Redox-active center</keyword>
<evidence type="ECO:0000313" key="15">
    <source>
        <dbReference type="EMBL" id="ESQ97666.1"/>
    </source>
</evidence>
<feature type="domain" description="FAD/NAD(P)-binding" evidence="13">
    <location>
        <begin position="239"/>
        <end position="557"/>
    </location>
</feature>
<evidence type="ECO:0000259" key="14">
    <source>
        <dbReference type="Pfam" id="PF09335"/>
    </source>
</evidence>
<feature type="domain" description="VTT" evidence="14">
    <location>
        <begin position="68"/>
        <end position="184"/>
    </location>
</feature>
<evidence type="ECO:0000256" key="4">
    <source>
        <dbReference type="ARBA" id="ARBA00022630"/>
    </source>
</evidence>
<dbReference type="SUPFAM" id="SSF51905">
    <property type="entry name" value="FAD/NAD(P)-binding domain"/>
    <property type="match status" value="1"/>
</dbReference>
<accession>V4RX09</accession>
<dbReference type="Gene3D" id="3.50.50.60">
    <property type="entry name" value="FAD/NAD(P)-binding domain"/>
    <property type="match status" value="2"/>
</dbReference>
<evidence type="ECO:0000256" key="3">
    <source>
        <dbReference type="ARBA" id="ARBA00011738"/>
    </source>
</evidence>
<comment type="caution">
    <text evidence="15">The sequence shown here is derived from an EMBL/GenBank/DDBJ whole genome shotgun (WGS) entry which is preliminary data.</text>
</comment>
<dbReference type="InterPro" id="IPR012999">
    <property type="entry name" value="Pyr_OxRdtase_I_AS"/>
</dbReference>
<dbReference type="InterPro" id="IPR004099">
    <property type="entry name" value="Pyr_nucl-diS_OxRdtase_dimer"/>
</dbReference>
<dbReference type="Pfam" id="PF02852">
    <property type="entry name" value="Pyr_redox_dim"/>
    <property type="match status" value="1"/>
</dbReference>
<sequence>MNSRKLALLGLILVLLGGFFVFDIGQYLNLASLKAQQTALNSQVAAHPLLAAGLFFMAYVAVTALSLPGAALMTLLAGALFGLLQGFILVSFASTLGATLAMLSSRFLLRDWVQARFGQRLTGIDQGIAREGAFYLFALRLVPVFPFFLINLAMGLTKLPVRTYWWVSQLGMLPGTVVFVNAGRELGQLDSLSGILSPGLLGAFVLLGLFPLIARKLLEWVKARKVYAGWVRPKVFDRNLVVIGAGSGGLVSAYIAAAVKAKVTLIEKHKMGGDCLNTGCVPSKALLRSAKLANEMKKAEKLGFKPIEAEVDFAAVMQRVQRVVADVEPHDSVERYTGLGVEVIEGEAKITSPWTVEANGQTLRTRSIVIATGARPLVPKIPGIEQVEPLTSDNVWNLREQPKRLLVLGGGPIGCELAQAFQRLGSAVTQVEMAERLLVREDPEASEAVMASLRQDGVDLRLRHKAVRFEVVEGQRQLVCLNLTDDSEVRIAFDQVLLALGRVANVKGFGAEELQLAVRPNGTLEVDEYLATRFPNIFAVGDVTGPYQFTHTSAHQAWFAAVNGLFGTFKRFKVDYRVIPWATFTDPEVARVGLNEQDAKEQGIAYEVSRFGIDDLDRAIADEAAHGYIKVLTEPGKDRILGVTIVGEHAGELIAEYVAAMKQGYGLNKVLGTIHIYPTMAEANKYVAGEWKRAHAPQGVLNWVARFHHWRLGTSKTDVQAELKVSEKAL</sequence>
<feature type="transmembrane region" description="Helical" evidence="11">
    <location>
        <begin position="79"/>
        <end position="103"/>
    </location>
</feature>
<comment type="similarity">
    <text evidence="2 10">Belongs to the class-I pyridine nucleotide-disulfide oxidoreductase family.</text>
</comment>
<dbReference type="Gene3D" id="3.30.390.30">
    <property type="match status" value="1"/>
</dbReference>
<dbReference type="InterPro" id="IPR023753">
    <property type="entry name" value="FAD/NAD-binding_dom"/>
</dbReference>
<keyword evidence="11" id="KW-0812">Transmembrane</keyword>
<dbReference type="EMBL" id="AOFQ01000059">
    <property type="protein sequence ID" value="ESQ97666.1"/>
    <property type="molecule type" value="Genomic_DNA"/>
</dbReference>
<dbReference type="SUPFAM" id="SSF55424">
    <property type="entry name" value="FAD/NAD-linked reductases, dimerisation (C-terminal) domain"/>
    <property type="match status" value="1"/>
</dbReference>
<dbReference type="PROSITE" id="PS00076">
    <property type="entry name" value="PYRIDINE_REDOX_1"/>
    <property type="match status" value="1"/>
</dbReference>
<evidence type="ECO:0000256" key="6">
    <source>
        <dbReference type="ARBA" id="ARBA00022857"/>
    </source>
</evidence>
<proteinExistence type="inferred from homology"/>
<dbReference type="GO" id="GO:0005886">
    <property type="term" value="C:plasma membrane"/>
    <property type="evidence" value="ECO:0007669"/>
    <property type="project" value="UniProtKB-ARBA"/>
</dbReference>
<dbReference type="GO" id="GO:0050660">
    <property type="term" value="F:flavin adenine dinucleotide binding"/>
    <property type="evidence" value="ECO:0007669"/>
    <property type="project" value="TreeGrafter"/>
</dbReference>
<feature type="domain" description="Pyridine nucleotide-disulphide oxidoreductase dimerisation" evidence="12">
    <location>
        <begin position="579"/>
        <end position="685"/>
    </location>
</feature>
<dbReference type="PRINTS" id="PR00411">
    <property type="entry name" value="PNDRDTASEI"/>
</dbReference>
<dbReference type="FunFam" id="3.30.390.30:FF:000001">
    <property type="entry name" value="Dihydrolipoyl dehydrogenase"/>
    <property type="match status" value="1"/>
</dbReference>
<evidence type="ECO:0000256" key="5">
    <source>
        <dbReference type="ARBA" id="ARBA00022827"/>
    </source>
</evidence>
<keyword evidence="7 10" id="KW-0560">Oxidoreductase</keyword>
<dbReference type="InterPro" id="IPR036188">
    <property type="entry name" value="FAD/NAD-bd_sf"/>
</dbReference>